<dbReference type="STRING" id="10181.G5AWB3"/>
<dbReference type="PANTHER" id="PTHR48112">
    <property type="entry name" value="HIGH MOBILITY GROUP PROTEIN DSP1"/>
    <property type="match status" value="1"/>
</dbReference>
<dbReference type="GO" id="GO:0003677">
    <property type="term" value="F:DNA binding"/>
    <property type="evidence" value="ECO:0007669"/>
    <property type="project" value="UniProtKB-KW"/>
</dbReference>
<dbReference type="InterPro" id="IPR036910">
    <property type="entry name" value="HMG_box_dom_sf"/>
</dbReference>
<organism evidence="6 7">
    <name type="scientific">Heterocephalus glaber</name>
    <name type="common">Naked mole rat</name>
    <dbReference type="NCBI Taxonomy" id="10181"/>
    <lineage>
        <taxon>Eukaryota</taxon>
        <taxon>Metazoa</taxon>
        <taxon>Chordata</taxon>
        <taxon>Craniata</taxon>
        <taxon>Vertebrata</taxon>
        <taxon>Euteleostomi</taxon>
        <taxon>Mammalia</taxon>
        <taxon>Eutheria</taxon>
        <taxon>Euarchontoglires</taxon>
        <taxon>Glires</taxon>
        <taxon>Rodentia</taxon>
        <taxon>Hystricomorpha</taxon>
        <taxon>Bathyergidae</taxon>
        <taxon>Heterocephalus</taxon>
    </lineage>
</organism>
<dbReference type="Gene3D" id="1.10.30.10">
    <property type="entry name" value="High mobility group box domain"/>
    <property type="match status" value="1"/>
</dbReference>
<dbReference type="EMBL" id="JH167266">
    <property type="protein sequence ID" value="EHB01324.1"/>
    <property type="molecule type" value="Genomic_DNA"/>
</dbReference>
<reference evidence="6 7" key="1">
    <citation type="journal article" date="2011" name="Nature">
        <title>Genome sequencing reveals insights into physiology and longevity of the naked mole rat.</title>
        <authorList>
            <person name="Kim E.B."/>
            <person name="Fang X."/>
            <person name="Fushan A.A."/>
            <person name="Huang Z."/>
            <person name="Lobanov A.V."/>
            <person name="Han L."/>
            <person name="Marino S.M."/>
            <person name="Sun X."/>
            <person name="Turanov A.A."/>
            <person name="Yang P."/>
            <person name="Yim S.H."/>
            <person name="Zhao X."/>
            <person name="Kasaikina M.V."/>
            <person name="Stoletzki N."/>
            <person name="Peng C."/>
            <person name="Polak P."/>
            <person name="Xiong Z."/>
            <person name="Kiezun A."/>
            <person name="Zhu Y."/>
            <person name="Chen Y."/>
            <person name="Kryukov G.V."/>
            <person name="Zhang Q."/>
            <person name="Peshkin L."/>
            <person name="Yang L."/>
            <person name="Bronson R.T."/>
            <person name="Buffenstein R."/>
            <person name="Wang B."/>
            <person name="Han C."/>
            <person name="Li Q."/>
            <person name="Chen L."/>
            <person name="Zhao W."/>
            <person name="Sunyaev S.R."/>
            <person name="Park T.J."/>
            <person name="Zhang G."/>
            <person name="Wang J."/>
            <person name="Gladyshev V.N."/>
        </authorList>
    </citation>
    <scope>NUCLEOTIDE SEQUENCE [LARGE SCALE GENOMIC DNA]</scope>
</reference>
<proteinExistence type="inferred from homology"/>
<gene>
    <name evidence="6" type="ORF">GW7_00148</name>
</gene>
<evidence type="ECO:0000256" key="1">
    <source>
        <dbReference type="ARBA" id="ARBA00004123"/>
    </source>
</evidence>
<dbReference type="Pfam" id="PF09011">
    <property type="entry name" value="HMG_box_2"/>
    <property type="match status" value="1"/>
</dbReference>
<evidence type="ECO:0000313" key="6">
    <source>
        <dbReference type="EMBL" id="EHB01324.1"/>
    </source>
</evidence>
<feature type="non-terminal residue" evidence="6">
    <location>
        <position position="1"/>
    </location>
</feature>
<comment type="similarity">
    <text evidence="2">Belongs to the HMGB family.</text>
</comment>
<name>G5AWB3_HETGA</name>
<protein>
    <submittedName>
        <fullName evidence="6">High mobility group protein B3</fullName>
    </submittedName>
</protein>
<feature type="domain" description="HMG box" evidence="5">
    <location>
        <begin position="5"/>
        <end position="63"/>
    </location>
</feature>
<dbReference type="InParanoid" id="G5AWB3"/>
<evidence type="ECO:0000313" key="7">
    <source>
        <dbReference type="Proteomes" id="UP000006813"/>
    </source>
</evidence>
<dbReference type="PANTHER" id="PTHR48112:SF32">
    <property type="entry name" value="HIGH MOBILITY GROUP PROTEIN B3"/>
    <property type="match status" value="1"/>
</dbReference>
<sequence length="63" mass="7276">PQARQGKTSPYPLLMQMCREKHKQKILDIPVNCAAFSKKCSERQKTMSGKENSKFDEMAMIEK</sequence>
<evidence type="ECO:0000259" key="5">
    <source>
        <dbReference type="Pfam" id="PF09011"/>
    </source>
</evidence>
<evidence type="ECO:0000256" key="2">
    <source>
        <dbReference type="ARBA" id="ARBA00008774"/>
    </source>
</evidence>
<dbReference type="InterPro" id="IPR050342">
    <property type="entry name" value="HMGB"/>
</dbReference>
<evidence type="ECO:0000256" key="3">
    <source>
        <dbReference type="ARBA" id="ARBA00023125"/>
    </source>
</evidence>
<keyword evidence="4" id="KW-0539">Nucleus</keyword>
<comment type="subcellular location">
    <subcellularLocation>
        <location evidence="1">Nucleus</location>
    </subcellularLocation>
</comment>
<dbReference type="InterPro" id="IPR009071">
    <property type="entry name" value="HMG_box_dom"/>
</dbReference>
<dbReference type="AlphaFoldDB" id="G5AWB3"/>
<dbReference type="GO" id="GO:0005634">
    <property type="term" value="C:nucleus"/>
    <property type="evidence" value="ECO:0007669"/>
    <property type="project" value="UniProtKB-SubCell"/>
</dbReference>
<keyword evidence="3" id="KW-0238">DNA-binding</keyword>
<dbReference type="Proteomes" id="UP000006813">
    <property type="component" value="Unassembled WGS sequence"/>
</dbReference>
<dbReference type="SUPFAM" id="SSF47095">
    <property type="entry name" value="HMG-box"/>
    <property type="match status" value="1"/>
</dbReference>
<accession>G5AWB3</accession>
<evidence type="ECO:0000256" key="4">
    <source>
        <dbReference type="ARBA" id="ARBA00023242"/>
    </source>
</evidence>